<keyword evidence="1" id="KW-0732">Signal</keyword>
<feature type="domain" description="NodB homology" evidence="2">
    <location>
        <begin position="164"/>
        <end position="243"/>
    </location>
</feature>
<dbReference type="GO" id="GO:0005975">
    <property type="term" value="P:carbohydrate metabolic process"/>
    <property type="evidence" value="ECO:0007669"/>
    <property type="project" value="InterPro"/>
</dbReference>
<evidence type="ECO:0000313" key="5">
    <source>
        <dbReference type="EMBL" id="MCA6077418.1"/>
    </source>
</evidence>
<dbReference type="AlphaFoldDB" id="A0A9X1KXY4"/>
<dbReference type="Gene3D" id="3.20.20.370">
    <property type="entry name" value="Glycoside hydrolase/deacetylase"/>
    <property type="match status" value="1"/>
</dbReference>
<dbReference type="EMBL" id="JAIXNE010000004">
    <property type="protein sequence ID" value="MCA6077418.1"/>
    <property type="molecule type" value="Genomic_DNA"/>
</dbReference>
<dbReference type="InterPro" id="IPR011330">
    <property type="entry name" value="Glyco_hydro/deAcase_b/a-brl"/>
</dbReference>
<sequence length="440" mass="49947">MKNALTVLFLSCLVLACSPEKEGHSGETVITKWPDDKKAALSITFDDGIINQLTVARPIMDQYNLKGTFFIITGKVEGSQPGKFIGRSPEEIIKETADIETNENNFFERASLIAFTGTSEAEDYHARVGSLYEQGKVEEAYQLLDEGYSKIRNGSMKDTNDVVFHNNVEDTTTWEQYRSYAADGHEIASHTVTHPRLAVLDEINMKYELEQSKADIEKFLGPEYTFSAEGPYGTENERVMSYAYDIYPALRNRMPEPYLEELNRSSDKSPLDSDEEYVQWQRGALTRHSVDDMKGWVNTALSGSGVWLVLVFHGVDQFGWEPKTGEELDQYFSFVNDQRDSLWVDTFGNVTKYIRERKNTVIETKSEDNRISIRLSTELDPESYNVPVTLKTYIPESWTKISITDPTGKNIQAIFKDDANGKYVLFNVIPSAGELVLQKN</sequence>
<evidence type="ECO:0000259" key="2">
    <source>
        <dbReference type="Pfam" id="PF01522"/>
    </source>
</evidence>
<evidence type="ECO:0000313" key="4">
    <source>
        <dbReference type="EMBL" id="MCA6076290.1"/>
    </source>
</evidence>
<dbReference type="PROSITE" id="PS51257">
    <property type="entry name" value="PROKAR_LIPOPROTEIN"/>
    <property type="match status" value="1"/>
</dbReference>
<evidence type="ECO:0000313" key="3">
    <source>
        <dbReference type="EMBL" id="MCA6075113.1"/>
    </source>
</evidence>
<keyword evidence="6" id="KW-1185">Reference proteome</keyword>
<proteinExistence type="predicted"/>
<protein>
    <submittedName>
        <fullName evidence="5">Polysaccharide deacetylase family protein</fullName>
    </submittedName>
</protein>
<feature type="domain" description="NodB homology" evidence="2">
    <location>
        <begin position="36"/>
        <end position="79"/>
    </location>
</feature>
<dbReference type="SUPFAM" id="SSF88713">
    <property type="entry name" value="Glycoside hydrolase/deacetylase"/>
    <property type="match status" value="1"/>
</dbReference>
<dbReference type="Proteomes" id="UP001139409">
    <property type="component" value="Unassembled WGS sequence"/>
</dbReference>
<gene>
    <name evidence="3" type="ORF">LDX50_09540</name>
    <name evidence="4" type="ORF">LDX50_15510</name>
    <name evidence="5" type="ORF">LDX50_21230</name>
</gene>
<dbReference type="PANTHER" id="PTHR34216">
    <property type="match status" value="1"/>
</dbReference>
<dbReference type="EMBL" id="JAIXNE010000002">
    <property type="protein sequence ID" value="MCA6075113.1"/>
    <property type="molecule type" value="Genomic_DNA"/>
</dbReference>
<accession>A0A9X1KXY4</accession>
<dbReference type="InterPro" id="IPR002509">
    <property type="entry name" value="NODB_dom"/>
</dbReference>
<name>A0A9X1KXY4_9BACT</name>
<evidence type="ECO:0000256" key="1">
    <source>
        <dbReference type="ARBA" id="ARBA00022729"/>
    </source>
</evidence>
<dbReference type="InterPro" id="IPR051398">
    <property type="entry name" value="Polysacch_Deacetylase"/>
</dbReference>
<dbReference type="Pfam" id="PF01522">
    <property type="entry name" value="Polysacc_deac_1"/>
    <property type="match status" value="2"/>
</dbReference>
<dbReference type="RefSeq" id="WP_225698219.1">
    <property type="nucleotide sequence ID" value="NZ_JAIXNE010000002.1"/>
</dbReference>
<comment type="caution">
    <text evidence="5">The sequence shown here is derived from an EMBL/GenBank/DDBJ whole genome shotgun (WGS) entry which is preliminary data.</text>
</comment>
<dbReference type="EMBL" id="JAIXNE010000003">
    <property type="protein sequence ID" value="MCA6076290.1"/>
    <property type="molecule type" value="Genomic_DNA"/>
</dbReference>
<dbReference type="PANTHER" id="PTHR34216:SF11">
    <property type="entry name" value="CHITOOLIGOSACCHARIDE DEACETYLASE"/>
    <property type="match status" value="1"/>
</dbReference>
<organism evidence="5 6">
    <name type="scientific">Fulvivirga sedimenti</name>
    <dbReference type="NCBI Taxonomy" id="2879465"/>
    <lineage>
        <taxon>Bacteria</taxon>
        <taxon>Pseudomonadati</taxon>
        <taxon>Bacteroidota</taxon>
        <taxon>Cytophagia</taxon>
        <taxon>Cytophagales</taxon>
        <taxon>Fulvivirgaceae</taxon>
        <taxon>Fulvivirga</taxon>
    </lineage>
</organism>
<dbReference type="CDD" id="cd10918">
    <property type="entry name" value="CE4_NodB_like_5s_6s"/>
    <property type="match status" value="1"/>
</dbReference>
<evidence type="ECO:0000313" key="6">
    <source>
        <dbReference type="Proteomes" id="UP001139409"/>
    </source>
</evidence>
<reference evidence="5" key="1">
    <citation type="submission" date="2021-09" db="EMBL/GenBank/DDBJ databases">
        <title>Fulvivirga sp. isolated from coastal sediment.</title>
        <authorList>
            <person name="Yu H."/>
        </authorList>
    </citation>
    <scope>NUCLEOTIDE SEQUENCE</scope>
    <source>
        <strain evidence="5">1062</strain>
    </source>
</reference>
<dbReference type="GO" id="GO:0016810">
    <property type="term" value="F:hydrolase activity, acting on carbon-nitrogen (but not peptide) bonds"/>
    <property type="evidence" value="ECO:0007669"/>
    <property type="project" value="InterPro"/>
</dbReference>